<sequence>MFTPMAEFLEEREMGKFKLSKFTITKENRSWRDYIPDGTYTRLTRSGEVVMSDTPMEQRTNSEFVRKAHGDVFIAGLGIGMILIPILKDEKIKTITILEKHEEVIELVGKQLELNDKVRIIHGDVFTYEHPKGTKFDTIYFDIWDWVNSDVWNNEMKPLKRKYLKYRRSLKENPDAFIKCWAEYHAKNNLRLL</sequence>
<dbReference type="OrthoDB" id="9793120at2"/>
<organism evidence="1 2">
    <name type="scientific">Paenibacillus spiritus</name>
    <dbReference type="NCBI Taxonomy" id="2496557"/>
    <lineage>
        <taxon>Bacteria</taxon>
        <taxon>Bacillati</taxon>
        <taxon>Bacillota</taxon>
        <taxon>Bacilli</taxon>
        <taxon>Bacillales</taxon>
        <taxon>Paenibacillaceae</taxon>
        <taxon>Paenibacillus</taxon>
    </lineage>
</organism>
<keyword evidence="1" id="KW-0808">Transferase</keyword>
<dbReference type="SUPFAM" id="SSF53335">
    <property type="entry name" value="S-adenosyl-L-methionine-dependent methyltransferases"/>
    <property type="match status" value="1"/>
</dbReference>
<protein>
    <submittedName>
        <fullName evidence="1">Class I SAM-dependent methyltransferase</fullName>
    </submittedName>
</protein>
<dbReference type="Proteomes" id="UP000367750">
    <property type="component" value="Unassembled WGS sequence"/>
</dbReference>
<dbReference type="RefSeq" id="WP_150456617.1">
    <property type="nucleotide sequence ID" value="NZ_VYKK01000004.1"/>
</dbReference>
<evidence type="ECO:0000313" key="1">
    <source>
        <dbReference type="EMBL" id="KAA9007327.1"/>
    </source>
</evidence>
<name>A0A5J5GGV7_9BACL</name>
<dbReference type="CDD" id="cd02440">
    <property type="entry name" value="AdoMet_MTases"/>
    <property type="match status" value="1"/>
</dbReference>
<keyword evidence="2" id="KW-1185">Reference proteome</keyword>
<dbReference type="GO" id="GO:0032259">
    <property type="term" value="P:methylation"/>
    <property type="evidence" value="ECO:0007669"/>
    <property type="project" value="UniProtKB-KW"/>
</dbReference>
<dbReference type="Gene3D" id="3.40.50.150">
    <property type="entry name" value="Vaccinia Virus protein VP39"/>
    <property type="match status" value="1"/>
</dbReference>
<reference evidence="1 2" key="1">
    <citation type="submission" date="2019-09" db="EMBL/GenBank/DDBJ databases">
        <title>Bacillus ochoae sp. nov., Paenibacillus whitsoniae sp. nov., Paenibacillus spiritus sp. nov. Isolated from the Mars Exploration Rover during spacecraft assembly.</title>
        <authorList>
            <person name="Seuylemezian A."/>
            <person name="Vaishampayan P."/>
        </authorList>
    </citation>
    <scope>NUCLEOTIDE SEQUENCE [LARGE SCALE GENOMIC DNA]</scope>
    <source>
        <strain evidence="1 2">MER_111</strain>
    </source>
</reference>
<keyword evidence="1" id="KW-0489">Methyltransferase</keyword>
<dbReference type="AlphaFoldDB" id="A0A5J5GGV7"/>
<comment type="caution">
    <text evidence="1">The sequence shown here is derived from an EMBL/GenBank/DDBJ whole genome shotgun (WGS) entry which is preliminary data.</text>
</comment>
<dbReference type="InterPro" id="IPR029063">
    <property type="entry name" value="SAM-dependent_MTases_sf"/>
</dbReference>
<dbReference type="EMBL" id="VYKK01000004">
    <property type="protein sequence ID" value="KAA9007327.1"/>
    <property type="molecule type" value="Genomic_DNA"/>
</dbReference>
<dbReference type="GO" id="GO:0008168">
    <property type="term" value="F:methyltransferase activity"/>
    <property type="evidence" value="ECO:0007669"/>
    <property type="project" value="UniProtKB-KW"/>
</dbReference>
<evidence type="ECO:0000313" key="2">
    <source>
        <dbReference type="Proteomes" id="UP000367750"/>
    </source>
</evidence>
<gene>
    <name evidence="1" type="ORF">F4V43_02250</name>
</gene>
<accession>A0A5J5GGV7</accession>
<proteinExistence type="predicted"/>